<comment type="subcellular location">
    <subcellularLocation>
        <location evidence="1">Endomembrane system</location>
        <topology evidence="1">Multi-pass membrane protein</topology>
    </subcellularLocation>
</comment>
<dbReference type="Proteomes" id="UP000799757">
    <property type="component" value="Unassembled WGS sequence"/>
</dbReference>
<keyword evidence="4 5" id="KW-0472">Membrane</keyword>
<feature type="transmembrane region" description="Helical" evidence="5">
    <location>
        <begin position="213"/>
        <end position="234"/>
    </location>
</feature>
<evidence type="ECO:0000256" key="1">
    <source>
        <dbReference type="ARBA" id="ARBA00004127"/>
    </source>
</evidence>
<keyword evidence="3 5" id="KW-1133">Transmembrane helix</keyword>
<reference evidence="6" key="1">
    <citation type="journal article" date="2020" name="Stud. Mycol.">
        <title>101 Dothideomycetes genomes: a test case for predicting lifestyles and emergence of pathogens.</title>
        <authorList>
            <person name="Haridas S."/>
            <person name="Albert R."/>
            <person name="Binder M."/>
            <person name="Bloem J."/>
            <person name="Labutti K."/>
            <person name="Salamov A."/>
            <person name="Andreopoulos B."/>
            <person name="Baker S."/>
            <person name="Barry K."/>
            <person name="Bills G."/>
            <person name="Bluhm B."/>
            <person name="Cannon C."/>
            <person name="Castanera R."/>
            <person name="Culley D."/>
            <person name="Daum C."/>
            <person name="Ezra D."/>
            <person name="Gonzalez J."/>
            <person name="Henrissat B."/>
            <person name="Kuo A."/>
            <person name="Liang C."/>
            <person name="Lipzen A."/>
            <person name="Lutzoni F."/>
            <person name="Magnuson J."/>
            <person name="Mondo S."/>
            <person name="Nolan M."/>
            <person name="Ohm R."/>
            <person name="Pangilinan J."/>
            <person name="Park H.-J."/>
            <person name="Ramirez L."/>
            <person name="Alfaro M."/>
            <person name="Sun H."/>
            <person name="Tritt A."/>
            <person name="Yoshinaga Y."/>
            <person name="Zwiers L.-H."/>
            <person name="Turgeon B."/>
            <person name="Goodwin S."/>
            <person name="Spatafora J."/>
            <person name="Crous P."/>
            <person name="Grigoriev I."/>
        </authorList>
    </citation>
    <scope>NUCLEOTIDE SEQUENCE</scope>
    <source>
        <strain evidence="6">CBS 109.77</strain>
    </source>
</reference>
<evidence type="ECO:0000256" key="5">
    <source>
        <dbReference type="SAM" id="Phobius"/>
    </source>
</evidence>
<dbReference type="InterPro" id="IPR006838">
    <property type="entry name" value="ADTRP_AIG1"/>
</dbReference>
<dbReference type="AlphaFoldDB" id="A0A6A6X2H1"/>
<name>A0A6A6X2H1_9PLEO</name>
<dbReference type="EMBL" id="MU002059">
    <property type="protein sequence ID" value="KAF2790710.1"/>
    <property type="molecule type" value="Genomic_DNA"/>
</dbReference>
<keyword evidence="2 5" id="KW-0812">Transmembrane</keyword>
<accession>A0A6A6X2H1</accession>
<feature type="transmembrane region" description="Helical" evidence="5">
    <location>
        <begin position="136"/>
        <end position="157"/>
    </location>
</feature>
<dbReference type="Pfam" id="PF04750">
    <property type="entry name" value="Far-17a_AIG1"/>
    <property type="match status" value="1"/>
</dbReference>
<evidence type="ECO:0000313" key="6">
    <source>
        <dbReference type="EMBL" id="KAF2790710.1"/>
    </source>
</evidence>
<evidence type="ECO:0000256" key="3">
    <source>
        <dbReference type="ARBA" id="ARBA00022989"/>
    </source>
</evidence>
<feature type="transmembrane region" description="Helical" evidence="5">
    <location>
        <begin position="66"/>
        <end position="87"/>
    </location>
</feature>
<proteinExistence type="predicted"/>
<feature type="transmembrane region" description="Helical" evidence="5">
    <location>
        <begin position="169"/>
        <end position="189"/>
    </location>
</feature>
<keyword evidence="7" id="KW-1185">Reference proteome</keyword>
<dbReference type="PANTHER" id="PTHR10989">
    <property type="entry name" value="ANDROGEN-INDUCED PROTEIN 1-RELATED"/>
    <property type="match status" value="1"/>
</dbReference>
<dbReference type="GO" id="GO:0016020">
    <property type="term" value="C:membrane"/>
    <property type="evidence" value="ECO:0007669"/>
    <property type="project" value="InterPro"/>
</dbReference>
<dbReference type="PANTHER" id="PTHR10989:SF16">
    <property type="entry name" value="AT02829P-RELATED"/>
    <property type="match status" value="1"/>
</dbReference>
<evidence type="ECO:0000256" key="2">
    <source>
        <dbReference type="ARBA" id="ARBA00022692"/>
    </source>
</evidence>
<protein>
    <recommendedName>
        <fullName evidence="8">FAR-17a/AIG1-like protein</fullName>
    </recommendedName>
</protein>
<evidence type="ECO:0000313" key="7">
    <source>
        <dbReference type="Proteomes" id="UP000799757"/>
    </source>
</evidence>
<sequence>MSTTGGTSNMAEKLGRRHPLQKLESPSRGFSGVLHVLGLLSFYSSFKFLVDNPNVISESYGWHFQYLTIIGISISTLCFASALLADITSSPALFALKNYLSLVAAPIEILISILYWSLRVIDPALVVPPDLPMLPLATDIGFHFVPAALLTLDNILLSPPWPTRPISPHAPLITLVLSTSLAFLYWFWIEHCYTHNGFYPYPIFQLLSTSQRVGLFTVSGVLMWLVGAGLRAIYAGVNGLEAKEVGGPGMVEGEKKRK</sequence>
<feature type="transmembrane region" description="Helical" evidence="5">
    <location>
        <begin position="99"/>
        <end position="116"/>
    </location>
</feature>
<organism evidence="6 7">
    <name type="scientific">Melanomma pulvis-pyrius CBS 109.77</name>
    <dbReference type="NCBI Taxonomy" id="1314802"/>
    <lineage>
        <taxon>Eukaryota</taxon>
        <taxon>Fungi</taxon>
        <taxon>Dikarya</taxon>
        <taxon>Ascomycota</taxon>
        <taxon>Pezizomycotina</taxon>
        <taxon>Dothideomycetes</taxon>
        <taxon>Pleosporomycetidae</taxon>
        <taxon>Pleosporales</taxon>
        <taxon>Melanommataceae</taxon>
        <taxon>Melanomma</taxon>
    </lineage>
</organism>
<dbReference type="GO" id="GO:0012505">
    <property type="term" value="C:endomembrane system"/>
    <property type="evidence" value="ECO:0007669"/>
    <property type="project" value="UniProtKB-SubCell"/>
</dbReference>
<evidence type="ECO:0000256" key="4">
    <source>
        <dbReference type="ARBA" id="ARBA00023136"/>
    </source>
</evidence>
<gene>
    <name evidence="6" type="ORF">K505DRAFT_377341</name>
</gene>
<dbReference type="OrthoDB" id="1898221at2759"/>
<evidence type="ECO:0008006" key="8">
    <source>
        <dbReference type="Google" id="ProtNLM"/>
    </source>
</evidence>